<protein>
    <recommendedName>
        <fullName evidence="3">Knottins-like domain-containing protein</fullName>
    </recommendedName>
</protein>
<evidence type="ECO:0000256" key="2">
    <source>
        <dbReference type="SAM" id="SignalP"/>
    </source>
</evidence>
<dbReference type="PANTHER" id="PTHR33147">
    <property type="entry name" value="DEFENSIN-LIKE PROTEIN 1"/>
    <property type="match status" value="1"/>
</dbReference>
<organism evidence="4 5">
    <name type="scientific">Vanilla planifolia</name>
    <name type="common">Vanilla</name>
    <dbReference type="NCBI Taxonomy" id="51239"/>
    <lineage>
        <taxon>Eukaryota</taxon>
        <taxon>Viridiplantae</taxon>
        <taxon>Streptophyta</taxon>
        <taxon>Embryophyta</taxon>
        <taxon>Tracheophyta</taxon>
        <taxon>Spermatophyta</taxon>
        <taxon>Magnoliopsida</taxon>
        <taxon>Liliopsida</taxon>
        <taxon>Asparagales</taxon>
        <taxon>Orchidaceae</taxon>
        <taxon>Vanilloideae</taxon>
        <taxon>Vanilleae</taxon>
        <taxon>Vanilla</taxon>
    </lineage>
</organism>
<dbReference type="OrthoDB" id="1063609at2759"/>
<sequence>MEKKSPLSFALLLFFFLLLLASEAPSRAESTRCRAKSRRFQGACSNDRTCSIVCEAEGFELGRCSHLRRLCLFN</sequence>
<dbReference type="EMBL" id="JADCNM010000006">
    <property type="protein sequence ID" value="KAG0478052.1"/>
    <property type="molecule type" value="Genomic_DNA"/>
</dbReference>
<feature type="signal peptide" evidence="2">
    <location>
        <begin position="1"/>
        <end position="28"/>
    </location>
</feature>
<dbReference type="GO" id="GO:0006952">
    <property type="term" value="P:defense response"/>
    <property type="evidence" value="ECO:0007669"/>
    <property type="project" value="TreeGrafter"/>
</dbReference>
<evidence type="ECO:0000313" key="5">
    <source>
        <dbReference type="Proteomes" id="UP000639772"/>
    </source>
</evidence>
<comment type="caution">
    <text evidence="4">The sequence shown here is derived from an EMBL/GenBank/DDBJ whole genome shotgun (WGS) entry which is preliminary data.</text>
</comment>
<evidence type="ECO:0000256" key="1">
    <source>
        <dbReference type="ARBA" id="ARBA00023157"/>
    </source>
</evidence>
<accession>A0A835R0M8</accession>
<feature type="domain" description="Knottins-like" evidence="3">
    <location>
        <begin position="33"/>
        <end position="72"/>
    </location>
</feature>
<evidence type="ECO:0000259" key="3">
    <source>
        <dbReference type="Pfam" id="PF00304"/>
    </source>
</evidence>
<proteinExistence type="predicted"/>
<keyword evidence="1" id="KW-1015">Disulfide bond</keyword>
<feature type="chain" id="PRO_5032502679" description="Knottins-like domain-containing protein" evidence="2">
    <location>
        <begin position="29"/>
        <end position="74"/>
    </location>
</feature>
<dbReference type="Gene3D" id="3.30.30.10">
    <property type="entry name" value="Knottin, scorpion toxin-like"/>
    <property type="match status" value="1"/>
</dbReference>
<gene>
    <name evidence="4" type="ORF">HPP92_012771</name>
</gene>
<reference evidence="4 5" key="1">
    <citation type="journal article" date="2020" name="Nat. Food">
        <title>A phased Vanilla planifolia genome enables genetic improvement of flavour and production.</title>
        <authorList>
            <person name="Hasing T."/>
            <person name="Tang H."/>
            <person name="Brym M."/>
            <person name="Khazi F."/>
            <person name="Huang T."/>
            <person name="Chambers A.H."/>
        </authorList>
    </citation>
    <scope>NUCLEOTIDE SEQUENCE [LARGE SCALE GENOMIC DNA]</scope>
    <source>
        <tissue evidence="4">Leaf</tissue>
    </source>
</reference>
<dbReference type="PANTHER" id="PTHR33147:SF39">
    <property type="entry name" value="DRO1 PROTEIN-RELATED"/>
    <property type="match status" value="1"/>
</dbReference>
<dbReference type="InterPro" id="IPR003614">
    <property type="entry name" value="Knottins"/>
</dbReference>
<dbReference type="AlphaFoldDB" id="A0A835R0M8"/>
<name>A0A835R0M8_VANPL</name>
<keyword evidence="2" id="KW-0732">Signal</keyword>
<dbReference type="Proteomes" id="UP000639772">
    <property type="component" value="Chromosome 6"/>
</dbReference>
<dbReference type="Pfam" id="PF00304">
    <property type="entry name" value="Gamma-thionin"/>
    <property type="match status" value="1"/>
</dbReference>
<evidence type="ECO:0000313" key="4">
    <source>
        <dbReference type="EMBL" id="KAG0478052.1"/>
    </source>
</evidence>
<dbReference type="SUPFAM" id="SSF57095">
    <property type="entry name" value="Scorpion toxin-like"/>
    <property type="match status" value="1"/>
</dbReference>
<dbReference type="InterPro" id="IPR036574">
    <property type="entry name" value="Scorpion_toxin-like_sf"/>
</dbReference>